<dbReference type="SUPFAM" id="SSF52172">
    <property type="entry name" value="CheY-like"/>
    <property type="match status" value="1"/>
</dbReference>
<keyword evidence="7" id="KW-1185">Reference proteome</keyword>
<evidence type="ECO:0000259" key="4">
    <source>
        <dbReference type="PROSITE" id="PS50110"/>
    </source>
</evidence>
<dbReference type="InterPro" id="IPR008207">
    <property type="entry name" value="Sig_transdc_His_kin_Hpt_dom"/>
</dbReference>
<dbReference type="Pfam" id="PF00072">
    <property type="entry name" value="Response_reg"/>
    <property type="match status" value="1"/>
</dbReference>
<name>A0A285UXK4_9ACTN</name>
<accession>A0A285UXK4</accession>
<dbReference type="InterPro" id="IPR011006">
    <property type="entry name" value="CheY-like_superfamily"/>
</dbReference>
<feature type="domain" description="HPt" evidence="5">
    <location>
        <begin position="141"/>
        <end position="224"/>
    </location>
</feature>
<evidence type="ECO:0000259" key="5">
    <source>
        <dbReference type="PROSITE" id="PS50894"/>
    </source>
</evidence>
<gene>
    <name evidence="6" type="ORF">SAMN05660748_0302</name>
</gene>
<dbReference type="EMBL" id="OBQI01000001">
    <property type="protein sequence ID" value="SOC46539.1"/>
    <property type="molecule type" value="Genomic_DNA"/>
</dbReference>
<dbReference type="PROSITE" id="PS50110">
    <property type="entry name" value="RESPONSE_REGULATORY"/>
    <property type="match status" value="1"/>
</dbReference>
<dbReference type="GO" id="GO:0000160">
    <property type="term" value="P:phosphorelay signal transduction system"/>
    <property type="evidence" value="ECO:0007669"/>
    <property type="project" value="InterPro"/>
</dbReference>
<dbReference type="InterPro" id="IPR001789">
    <property type="entry name" value="Sig_transdc_resp-reg_receiver"/>
</dbReference>
<feature type="domain" description="Response regulatory" evidence="4">
    <location>
        <begin position="3"/>
        <end position="117"/>
    </location>
</feature>
<dbReference type="OrthoDB" id="5195276at2"/>
<dbReference type="AlphaFoldDB" id="A0A285UXK4"/>
<dbReference type="Gene3D" id="3.40.50.2300">
    <property type="match status" value="1"/>
</dbReference>
<dbReference type="PROSITE" id="PS50894">
    <property type="entry name" value="HPT"/>
    <property type="match status" value="1"/>
</dbReference>
<dbReference type="SMART" id="SM00448">
    <property type="entry name" value="REC"/>
    <property type="match status" value="1"/>
</dbReference>
<dbReference type="InterPro" id="IPR036641">
    <property type="entry name" value="HPT_dom_sf"/>
</dbReference>
<dbReference type="Pfam" id="PF01627">
    <property type="entry name" value="Hpt"/>
    <property type="match status" value="1"/>
</dbReference>
<dbReference type="PANTHER" id="PTHR44591:SF25">
    <property type="entry name" value="CHEMOTAXIS TWO-COMPONENT RESPONSE REGULATOR"/>
    <property type="match status" value="1"/>
</dbReference>
<evidence type="ECO:0000313" key="7">
    <source>
        <dbReference type="Proteomes" id="UP000219435"/>
    </source>
</evidence>
<evidence type="ECO:0000256" key="3">
    <source>
        <dbReference type="PROSITE-ProRule" id="PRU00169"/>
    </source>
</evidence>
<dbReference type="Proteomes" id="UP000219435">
    <property type="component" value="Unassembled WGS sequence"/>
</dbReference>
<dbReference type="PANTHER" id="PTHR44591">
    <property type="entry name" value="STRESS RESPONSE REGULATOR PROTEIN 1"/>
    <property type="match status" value="1"/>
</dbReference>
<reference evidence="7" key="1">
    <citation type="submission" date="2017-08" db="EMBL/GenBank/DDBJ databases">
        <authorList>
            <person name="Varghese N."/>
            <person name="Submissions S."/>
        </authorList>
    </citation>
    <scope>NUCLEOTIDE SEQUENCE [LARGE SCALE GENOMIC DNA]</scope>
    <source>
        <strain evidence="7">DSM 4725</strain>
    </source>
</reference>
<dbReference type="Gene3D" id="1.20.120.160">
    <property type="entry name" value="HPT domain"/>
    <property type="match status" value="1"/>
</dbReference>
<evidence type="ECO:0000313" key="6">
    <source>
        <dbReference type="EMBL" id="SOC46539.1"/>
    </source>
</evidence>
<evidence type="ECO:0000256" key="2">
    <source>
        <dbReference type="PROSITE-ProRule" id="PRU00110"/>
    </source>
</evidence>
<protein>
    <submittedName>
        <fullName evidence="6">Hpt domain-containing protein</fullName>
    </submittedName>
</protein>
<dbReference type="InterPro" id="IPR050595">
    <property type="entry name" value="Bact_response_regulator"/>
</dbReference>
<organism evidence="6 7">
    <name type="scientific">Blastococcus aggregatus</name>
    <dbReference type="NCBI Taxonomy" id="38502"/>
    <lineage>
        <taxon>Bacteria</taxon>
        <taxon>Bacillati</taxon>
        <taxon>Actinomycetota</taxon>
        <taxon>Actinomycetes</taxon>
        <taxon>Geodermatophilales</taxon>
        <taxon>Geodermatophilaceae</taxon>
        <taxon>Blastococcus</taxon>
    </lineage>
</organism>
<comment type="caution">
    <text evidence="2">Lacks conserved residue(s) required for the propagation of feature annotation.</text>
</comment>
<feature type="modified residue" description="4-aspartylphosphate" evidence="3">
    <location>
        <position position="52"/>
    </location>
</feature>
<evidence type="ECO:0000256" key="1">
    <source>
        <dbReference type="ARBA" id="ARBA00022553"/>
    </source>
</evidence>
<dbReference type="RefSeq" id="WP_097193261.1">
    <property type="nucleotide sequence ID" value="NZ_OBQI01000001.1"/>
</dbReference>
<proteinExistence type="predicted"/>
<dbReference type="SUPFAM" id="SSF47226">
    <property type="entry name" value="Histidine-containing phosphotransfer domain, HPT domain"/>
    <property type="match status" value="1"/>
</dbReference>
<keyword evidence="1 3" id="KW-0597">Phosphoprotein</keyword>
<sequence>MLTALVVDADALARRRVTGLLRLGGWQVREAADVPTALELAATADVDLVVTDAEVAGEDGLELLRRLRRDGSQAHFLVAAWQPSERVRAEAAAVGALACLGKPVDAGILLDFLRSRTTGPAARGTQYAIHEVGDLHDADLEDDLMDRLQEMYVTALPGRLSAIETHTRQGDSPAVASAAYTLAGTSGQLGHPEVATICQAIAADARRGILAHDRVQHLHALIGA</sequence>